<dbReference type="PRINTS" id="PR00038">
    <property type="entry name" value="HTHLUXR"/>
</dbReference>
<dbReference type="InterPro" id="IPR036388">
    <property type="entry name" value="WH-like_DNA-bd_sf"/>
</dbReference>
<organism evidence="5 6">
    <name type="scientific">Kitasatospora herbaricolor</name>
    <dbReference type="NCBI Taxonomy" id="68217"/>
    <lineage>
        <taxon>Bacteria</taxon>
        <taxon>Bacillati</taxon>
        <taxon>Actinomycetota</taxon>
        <taxon>Actinomycetes</taxon>
        <taxon>Kitasatosporales</taxon>
        <taxon>Streptomycetaceae</taxon>
        <taxon>Kitasatospora</taxon>
    </lineage>
</organism>
<dbReference type="InterPro" id="IPR011990">
    <property type="entry name" value="TPR-like_helical_dom_sf"/>
</dbReference>
<evidence type="ECO:0000313" key="5">
    <source>
        <dbReference type="EMBL" id="WUS56085.1"/>
    </source>
</evidence>
<keyword evidence="6" id="KW-1185">Reference proteome</keyword>
<dbReference type="Gene3D" id="1.25.40.10">
    <property type="entry name" value="Tetratricopeptide repeat domain"/>
    <property type="match status" value="1"/>
</dbReference>
<gene>
    <name evidence="5" type="ORF">OG469_11440</name>
</gene>
<dbReference type="PANTHER" id="PTHR16305">
    <property type="entry name" value="TESTICULAR SOLUBLE ADENYLYL CYCLASE"/>
    <property type="match status" value="1"/>
</dbReference>
<dbReference type="Pfam" id="PF00196">
    <property type="entry name" value="GerE"/>
    <property type="match status" value="1"/>
</dbReference>
<sequence length="1034" mass="108370">MLTSPARAARLVHRSEPTGRDVEFRLLRHALDRSLRGRGGVVALCGAVGTGRTELLHVFSEAAADHGVRVLSAAGSPLEKDFPFGIVHQLFQSAGLDAAADAEVAHLLEEGVEGPGGEGGPRLTPRALHGLCSIVLRLAERAPLLLAVDDRQDADVQSLEFLLYLVRRTRGARVLTVLSSRETMTPPNPFFEVELARQPHHERVRLGLLPAGLVSELLHERFGADAALRLTAETHALTGGNPLLVQALLEDQEPSGARQEPVVGESYRRGLMNCLHRMDPLALRCARGVAVLGRPGEPELLAELLLLAPQSLSRASYLLHSAGLFHEGGFRHPTGGGDLLAAMKPEELAALHHRAAQLLRASGASAARVAEQLRSAEGHVRAPWAAPATGSAGLGGTLEEMLSDCDPGGPGGFGGAGLPAGQGAADAIGGAAGIGAIGGPQEPAALDGPGGQDGWTQGWMSSVPPQRPPRPAVAGPTLHPAALHPVPLPPSGFGPVPVPAADGAAPGLAGTHPEPAPVVLPWAAGPAWTPAGQPVEEPVRIECVPWLPGTEAESAEAAARRELKAVRYLFWHGRVAEGTAALERFQAGQPAGAEPAGLRELRSWLGYWFRSLFPQPVPGPSAGAAADGLAVLGGLLAGLPTEESVLKAERILRDGRLGGGSVESLTSALTVLVYADRADRAARWCEPIAARTAAANCSSTWHALFSALRAEVALRQGDLRTAEEAARAAFARIRPEGWGVAVGYPLSTMISVRTALGRHEDAARYLALAVPAETFQTPAGLHYLYARGGHLLAVGRPEEALADFRACGELMARWDIDHLPGLVPWRIGAARAELALGRRRSAVALADRQLAALGPAGHSRVRGMALRARAAAGEPAERTGLLERAVSALEDAGDGAQLAAALGELSATHRVQGELGLARSAERRARPGGLQSARPGGPRSLPAEPADRPAERAVDRGAVRAAGVPEEGADRLSDAERRVAGLAAHGLTNREIARKLYITVSTVEQHLTRVYRKLGVRRRVDLRYSPYLGGELAG</sequence>
<evidence type="ECO:0000259" key="4">
    <source>
        <dbReference type="PROSITE" id="PS50043"/>
    </source>
</evidence>
<dbReference type="SMART" id="SM00421">
    <property type="entry name" value="HTH_LUXR"/>
    <property type="match status" value="1"/>
</dbReference>
<dbReference type="PANTHER" id="PTHR16305:SF28">
    <property type="entry name" value="GUANYLATE CYCLASE DOMAIN-CONTAINING PROTEIN"/>
    <property type="match status" value="1"/>
</dbReference>
<accession>A0ABZ1W5R3</accession>
<dbReference type="InterPro" id="IPR016032">
    <property type="entry name" value="Sig_transdc_resp-reg_C-effctor"/>
</dbReference>
<keyword evidence="1" id="KW-0547">Nucleotide-binding</keyword>
<name>A0ABZ1W5R3_9ACTN</name>
<dbReference type="Pfam" id="PF13191">
    <property type="entry name" value="AAA_16"/>
    <property type="match status" value="1"/>
</dbReference>
<feature type="region of interest" description="Disordered" evidence="3">
    <location>
        <begin position="917"/>
        <end position="972"/>
    </location>
</feature>
<evidence type="ECO:0000256" key="1">
    <source>
        <dbReference type="ARBA" id="ARBA00022741"/>
    </source>
</evidence>
<feature type="compositionally biased region" description="Basic and acidic residues" evidence="3">
    <location>
        <begin position="945"/>
        <end position="958"/>
    </location>
</feature>
<proteinExistence type="predicted"/>
<feature type="region of interest" description="Disordered" evidence="3">
    <location>
        <begin position="439"/>
        <end position="473"/>
    </location>
</feature>
<dbReference type="PROSITE" id="PS00622">
    <property type="entry name" value="HTH_LUXR_1"/>
    <property type="match status" value="1"/>
</dbReference>
<feature type="domain" description="HTH luxR-type" evidence="4">
    <location>
        <begin position="965"/>
        <end position="1029"/>
    </location>
</feature>
<dbReference type="CDD" id="cd06170">
    <property type="entry name" value="LuxR_C_like"/>
    <property type="match status" value="1"/>
</dbReference>
<dbReference type="RefSeq" id="WP_329499301.1">
    <property type="nucleotide sequence ID" value="NZ_CP108460.1"/>
</dbReference>
<protein>
    <submittedName>
        <fullName evidence="5">AAA family ATPase</fullName>
    </submittedName>
</protein>
<dbReference type="InterPro" id="IPR027417">
    <property type="entry name" value="P-loop_NTPase"/>
</dbReference>
<keyword evidence="2" id="KW-0067">ATP-binding</keyword>
<dbReference type="SUPFAM" id="SSF46894">
    <property type="entry name" value="C-terminal effector domain of the bipartite response regulators"/>
    <property type="match status" value="1"/>
</dbReference>
<evidence type="ECO:0000256" key="2">
    <source>
        <dbReference type="ARBA" id="ARBA00022840"/>
    </source>
</evidence>
<reference evidence="5 6" key="1">
    <citation type="submission" date="2022-10" db="EMBL/GenBank/DDBJ databases">
        <title>The complete genomes of actinobacterial strains from the NBC collection.</title>
        <authorList>
            <person name="Joergensen T.S."/>
            <person name="Alvarez Arevalo M."/>
            <person name="Sterndorff E.B."/>
            <person name="Faurdal D."/>
            <person name="Vuksanovic O."/>
            <person name="Mourched A.-S."/>
            <person name="Charusanti P."/>
            <person name="Shaw S."/>
            <person name="Blin K."/>
            <person name="Weber T."/>
        </authorList>
    </citation>
    <scope>NUCLEOTIDE SEQUENCE [LARGE SCALE GENOMIC DNA]</scope>
    <source>
        <strain evidence="5 6">NBC_01247</strain>
    </source>
</reference>
<evidence type="ECO:0000313" key="6">
    <source>
        <dbReference type="Proteomes" id="UP001432014"/>
    </source>
</evidence>
<dbReference type="Gene3D" id="1.10.10.10">
    <property type="entry name" value="Winged helix-like DNA-binding domain superfamily/Winged helix DNA-binding domain"/>
    <property type="match status" value="1"/>
</dbReference>
<dbReference type="SUPFAM" id="SSF52540">
    <property type="entry name" value="P-loop containing nucleoside triphosphate hydrolases"/>
    <property type="match status" value="1"/>
</dbReference>
<dbReference type="InterPro" id="IPR041664">
    <property type="entry name" value="AAA_16"/>
</dbReference>
<evidence type="ECO:0000256" key="3">
    <source>
        <dbReference type="SAM" id="MobiDB-lite"/>
    </source>
</evidence>
<dbReference type="Proteomes" id="UP001432014">
    <property type="component" value="Chromosome"/>
</dbReference>
<dbReference type="EMBL" id="CP108482">
    <property type="protein sequence ID" value="WUS56085.1"/>
    <property type="molecule type" value="Genomic_DNA"/>
</dbReference>
<dbReference type="PROSITE" id="PS50043">
    <property type="entry name" value="HTH_LUXR_2"/>
    <property type="match status" value="1"/>
</dbReference>
<dbReference type="InterPro" id="IPR000792">
    <property type="entry name" value="Tscrpt_reg_LuxR_C"/>
</dbReference>